<keyword evidence="5" id="KW-1185">Reference proteome</keyword>
<name>A0A498R264_9FIRM</name>
<dbReference type="InterPro" id="IPR029039">
    <property type="entry name" value="Flavoprotein-like_sf"/>
</dbReference>
<proteinExistence type="predicted"/>
<reference evidence="4 5" key="1">
    <citation type="submission" date="2018-06" db="EMBL/GenBank/DDBJ databases">
        <authorList>
            <person name="Strepis N."/>
        </authorList>
    </citation>
    <scope>NUCLEOTIDE SEQUENCE [LARGE SCALE GENOMIC DNA]</scope>
    <source>
        <strain evidence="4">LUCI</strain>
    </source>
</reference>
<dbReference type="Pfam" id="PF03358">
    <property type="entry name" value="FMN_red"/>
    <property type="match status" value="1"/>
</dbReference>
<dbReference type="InterPro" id="IPR005025">
    <property type="entry name" value="FMN_Rdtase-like_dom"/>
</dbReference>
<protein>
    <submittedName>
        <fullName evidence="4">Nadph-dependent fmn reductase</fullName>
    </submittedName>
</protein>
<dbReference type="EMBL" id="UPPP01000051">
    <property type="protein sequence ID" value="VBB04907.1"/>
    <property type="molecule type" value="Genomic_DNA"/>
</dbReference>
<organism evidence="4 5">
    <name type="scientific">Lucifera butyrica</name>
    <dbReference type="NCBI Taxonomy" id="1351585"/>
    <lineage>
        <taxon>Bacteria</taxon>
        <taxon>Bacillati</taxon>
        <taxon>Bacillota</taxon>
        <taxon>Negativicutes</taxon>
        <taxon>Veillonellales</taxon>
        <taxon>Veillonellaceae</taxon>
        <taxon>Lucifera</taxon>
    </lineage>
</organism>
<gene>
    <name evidence="4" type="ORF">LUCI_0113</name>
</gene>
<evidence type="ECO:0000259" key="3">
    <source>
        <dbReference type="Pfam" id="PF03358"/>
    </source>
</evidence>
<dbReference type="GO" id="GO:0016491">
    <property type="term" value="F:oxidoreductase activity"/>
    <property type="evidence" value="ECO:0007669"/>
    <property type="project" value="InterPro"/>
</dbReference>
<dbReference type="PANTHER" id="PTHR43278">
    <property type="entry name" value="NAD(P)H-DEPENDENT FMN-CONTAINING OXIDOREDUCTASE YWQN-RELATED"/>
    <property type="match status" value="1"/>
</dbReference>
<dbReference type="InterPro" id="IPR051796">
    <property type="entry name" value="ISF_SsuE-like"/>
</dbReference>
<dbReference type="Gene3D" id="3.40.50.360">
    <property type="match status" value="1"/>
</dbReference>
<feature type="domain" description="NADPH-dependent FMN reductase-like" evidence="3">
    <location>
        <begin position="49"/>
        <end position="202"/>
    </location>
</feature>
<evidence type="ECO:0000313" key="4">
    <source>
        <dbReference type="EMBL" id="VBB04907.1"/>
    </source>
</evidence>
<keyword evidence="1" id="KW-0285">Flavoprotein</keyword>
<evidence type="ECO:0000313" key="5">
    <source>
        <dbReference type="Proteomes" id="UP000277811"/>
    </source>
</evidence>
<sequence length="226" mass="24592">MDRKVFIQGTAAGFITLLLSGCGLKLQNMSAGSTTAQIADNTFKGGNKMKITVITGSPHKNGTSALLADKFIEGAQQAGHEVFRFNAAFEDIHPCLGCDRCGMNGPCVHQDAIDKKLKSNLIASDLVVFVTPLYYWGISAQLKTVIDRFYASNIKLCGSGKKAILMATAYDSKDWTMSALTHHYQTLMKYLGWEDIGTVLAVGCGSRPLIERSEFPEQAYQLGLKV</sequence>
<dbReference type="Proteomes" id="UP000277811">
    <property type="component" value="Unassembled WGS sequence"/>
</dbReference>
<dbReference type="PROSITE" id="PS51257">
    <property type="entry name" value="PROKAR_LIPOPROTEIN"/>
    <property type="match status" value="1"/>
</dbReference>
<evidence type="ECO:0000256" key="1">
    <source>
        <dbReference type="ARBA" id="ARBA00022630"/>
    </source>
</evidence>
<dbReference type="SUPFAM" id="SSF52218">
    <property type="entry name" value="Flavoproteins"/>
    <property type="match status" value="1"/>
</dbReference>
<dbReference type="AlphaFoldDB" id="A0A498R264"/>
<accession>A0A498R264</accession>
<dbReference type="OrthoDB" id="9805976at2"/>
<dbReference type="PANTHER" id="PTHR43278:SF2">
    <property type="entry name" value="IRON-SULFUR FLAVOPROTEIN"/>
    <property type="match status" value="1"/>
</dbReference>
<dbReference type="RefSeq" id="WP_122625921.1">
    <property type="nucleotide sequence ID" value="NZ_UPPP01000051.1"/>
</dbReference>
<evidence type="ECO:0000256" key="2">
    <source>
        <dbReference type="ARBA" id="ARBA00022643"/>
    </source>
</evidence>
<keyword evidence="2" id="KW-0288">FMN</keyword>